<dbReference type="RefSeq" id="WP_150204467.1">
    <property type="nucleotide sequence ID" value="NZ_CP043939.1"/>
</dbReference>
<dbReference type="Gene3D" id="3.40.50.720">
    <property type="entry name" value="NAD(P)-binding Rossmann-like Domain"/>
    <property type="match status" value="1"/>
</dbReference>
<keyword evidence="3" id="KW-1185">Reference proteome</keyword>
<dbReference type="Proteomes" id="UP000325295">
    <property type="component" value="Chromosome"/>
</dbReference>
<proteinExistence type="predicted"/>
<dbReference type="EMBL" id="CP043939">
    <property type="protein sequence ID" value="QER68128.1"/>
    <property type="molecule type" value="Genomic_DNA"/>
</dbReference>
<dbReference type="OrthoDB" id="9785372at2"/>
<dbReference type="PANTHER" id="PTHR43355:SF2">
    <property type="entry name" value="FLAVIN REDUCTASE (NADPH)"/>
    <property type="match status" value="1"/>
</dbReference>
<gene>
    <name evidence="2" type="ORF">F0161_09950</name>
</gene>
<dbReference type="PANTHER" id="PTHR43355">
    <property type="entry name" value="FLAVIN REDUCTASE (NADPH)"/>
    <property type="match status" value="1"/>
</dbReference>
<protein>
    <submittedName>
        <fullName evidence="2">NAD(P)H-binding protein</fullName>
    </submittedName>
</protein>
<name>A0A5P1X787_9LACO</name>
<accession>A0A5P1X787</accession>
<evidence type="ECO:0000313" key="2">
    <source>
        <dbReference type="EMBL" id="QER68128.1"/>
    </source>
</evidence>
<organism evidence="2 3">
    <name type="scientific">Paucilactobacillus nenjiangensis</name>
    <dbReference type="NCBI Taxonomy" id="1296540"/>
    <lineage>
        <taxon>Bacteria</taxon>
        <taxon>Bacillati</taxon>
        <taxon>Bacillota</taxon>
        <taxon>Bacilli</taxon>
        <taxon>Lactobacillales</taxon>
        <taxon>Lactobacillaceae</taxon>
        <taxon>Paucilactobacillus</taxon>
    </lineage>
</organism>
<dbReference type="AlphaFoldDB" id="A0A5P1X787"/>
<dbReference type="KEGG" id="lnn:F0161_09950"/>
<dbReference type="InterPro" id="IPR016040">
    <property type="entry name" value="NAD(P)-bd_dom"/>
</dbReference>
<evidence type="ECO:0000313" key="3">
    <source>
        <dbReference type="Proteomes" id="UP000325295"/>
    </source>
</evidence>
<dbReference type="InterPro" id="IPR051606">
    <property type="entry name" value="Polyketide_Oxido-like"/>
</dbReference>
<dbReference type="GO" id="GO:0016646">
    <property type="term" value="F:oxidoreductase activity, acting on the CH-NH group of donors, NAD or NADP as acceptor"/>
    <property type="evidence" value="ECO:0007669"/>
    <property type="project" value="TreeGrafter"/>
</dbReference>
<evidence type="ECO:0000259" key="1">
    <source>
        <dbReference type="Pfam" id="PF13460"/>
    </source>
</evidence>
<sequence>MKIAILGATGMSGQTIYQEAVDRGHDVTAFVRNEAKSKETLGDDAKLKVADVFELTTEDLTPFEVVVNALGTPRGRDMGYLHIDMAAHLIRILRNTTSPRIFFMLGAASLLDKDGHPFIDSFVKDPSSDSWIDTPLMQVHEYHFLQTVTNVNWVGISPSLSYGPGPKTGYVRNDKNQALFDSSGKPNLTSGNLATALLDEI</sequence>
<dbReference type="InterPro" id="IPR036291">
    <property type="entry name" value="NAD(P)-bd_dom_sf"/>
</dbReference>
<feature type="domain" description="NAD(P)-binding" evidence="1">
    <location>
        <begin position="7"/>
        <end position="179"/>
    </location>
</feature>
<dbReference type="Pfam" id="PF13460">
    <property type="entry name" value="NAD_binding_10"/>
    <property type="match status" value="1"/>
</dbReference>
<dbReference type="SUPFAM" id="SSF51735">
    <property type="entry name" value="NAD(P)-binding Rossmann-fold domains"/>
    <property type="match status" value="1"/>
</dbReference>
<reference evidence="2 3" key="1">
    <citation type="submission" date="2019-09" db="EMBL/GenBank/DDBJ databases">
        <title>Complete Genome Sequence of Lactobacillus nenjiangensis SH-Y15, isolated from sauerkraut.</title>
        <authorList>
            <person name="Yang H."/>
        </authorList>
    </citation>
    <scope>NUCLEOTIDE SEQUENCE [LARGE SCALE GENOMIC DNA]</scope>
    <source>
        <strain evidence="2 3">SH-Y15</strain>
    </source>
</reference>